<dbReference type="HOGENOM" id="CLU_3220558_0_0_3"/>
<dbReference type="RefSeq" id="WP_011295021.1">
    <property type="nucleotide sequence ID" value="NC_008819.1"/>
</dbReference>
<dbReference type="AlphaFoldDB" id="A2C2L2"/>
<organism evidence="1 2">
    <name type="scientific">Prochlorococcus marinus (strain NATL1A)</name>
    <dbReference type="NCBI Taxonomy" id="167555"/>
    <lineage>
        <taxon>Bacteria</taxon>
        <taxon>Bacillati</taxon>
        <taxon>Cyanobacteriota</taxon>
        <taxon>Cyanophyceae</taxon>
        <taxon>Synechococcales</taxon>
        <taxon>Prochlorococcaceae</taxon>
        <taxon>Prochlorococcus</taxon>
    </lineage>
</organism>
<accession>A2C2L2</accession>
<sequence length="44" mass="5185">MKPLADSNHLQQVLAQIQLNIIRTKDQKMSDHLWYQKSMCDGEK</sequence>
<proteinExistence type="predicted"/>
<name>A2C2L2_PROM1</name>
<dbReference type="eggNOG" id="ENOG5030SJ7">
    <property type="taxonomic scope" value="Bacteria"/>
</dbReference>
<reference evidence="2" key="1">
    <citation type="journal article" date="2007" name="PLoS Genet.">
        <title>Patterns and implications of gene gain and loss in the evolution of Prochlorococcus.</title>
        <authorList>
            <person name="Kettler G.C."/>
            <person name="Martiny A.C."/>
            <person name="Huang K."/>
            <person name="Zucker J."/>
            <person name="Coleman M.L."/>
            <person name="Rodrigue S."/>
            <person name="Chen F."/>
            <person name="Lapidus A."/>
            <person name="Ferriera S."/>
            <person name="Johnson J."/>
            <person name="Steglich C."/>
            <person name="Church G.M."/>
            <person name="Richardson P."/>
            <person name="Chisholm S.W."/>
        </authorList>
    </citation>
    <scope>NUCLEOTIDE SEQUENCE [LARGE SCALE GENOMIC DNA]</scope>
    <source>
        <strain evidence="2">NATL1A</strain>
    </source>
</reference>
<dbReference type="EMBL" id="CP000553">
    <property type="protein sequence ID" value="ABM75722.1"/>
    <property type="molecule type" value="Genomic_DNA"/>
</dbReference>
<gene>
    <name evidence="1" type="ordered locus">NATL1_11641</name>
</gene>
<dbReference type="KEGG" id="pme:NATL1_11641"/>
<evidence type="ECO:0000313" key="2">
    <source>
        <dbReference type="Proteomes" id="UP000002592"/>
    </source>
</evidence>
<evidence type="ECO:0000313" key="1">
    <source>
        <dbReference type="EMBL" id="ABM75722.1"/>
    </source>
</evidence>
<dbReference type="Proteomes" id="UP000002592">
    <property type="component" value="Chromosome"/>
</dbReference>
<protein>
    <submittedName>
        <fullName evidence="1">Uncharacterized protein</fullName>
    </submittedName>
</protein>